<evidence type="ECO:0000313" key="7">
    <source>
        <dbReference type="Proteomes" id="UP000033260"/>
    </source>
</evidence>
<proteinExistence type="predicted"/>
<dbReference type="InterPro" id="IPR002416">
    <property type="entry name" value="T2SS_protein-GspH"/>
</dbReference>
<dbReference type="GO" id="GO:0015627">
    <property type="term" value="C:type II protein secretion system complex"/>
    <property type="evidence" value="ECO:0007669"/>
    <property type="project" value="InterPro"/>
</dbReference>
<sequence length="120" mass="13027">MNRQRGFTLLEMLAAIALLVIAASVLLGAFAQSGRSLQQVARADRHDSAARSLIDDFDLGALEPGPQRGRWQGLPWTLEVSQAVTSPGRVTLYRLDLTVGEGRHASHYSTLRARTSEAGQ</sequence>
<keyword evidence="5" id="KW-0472">Membrane</keyword>
<evidence type="ECO:0000256" key="2">
    <source>
        <dbReference type="ARBA" id="ARBA00022481"/>
    </source>
</evidence>
<keyword evidence="3" id="KW-0812">Transmembrane</keyword>
<keyword evidence="4" id="KW-1133">Transmembrane helix</keyword>
<dbReference type="EMBL" id="CP010979">
    <property type="protein sequence ID" value="AJQ47515.1"/>
    <property type="molecule type" value="Genomic_DNA"/>
</dbReference>
<dbReference type="Proteomes" id="UP000033260">
    <property type="component" value="Chromosome"/>
</dbReference>
<evidence type="ECO:0000256" key="3">
    <source>
        <dbReference type="ARBA" id="ARBA00022692"/>
    </source>
</evidence>
<dbReference type="RefSeq" id="WP_028613740.1">
    <property type="nucleotide sequence ID" value="NZ_CP010979.1"/>
</dbReference>
<dbReference type="GO" id="GO:0016020">
    <property type="term" value="C:membrane"/>
    <property type="evidence" value="ECO:0007669"/>
    <property type="project" value="UniProtKB-SubCell"/>
</dbReference>
<organism evidence="6 7">
    <name type="scientific">Pseudomonas putida S13.1.2</name>
    <dbReference type="NCBI Taxonomy" id="1384061"/>
    <lineage>
        <taxon>Bacteria</taxon>
        <taxon>Pseudomonadati</taxon>
        <taxon>Pseudomonadota</taxon>
        <taxon>Gammaproteobacteria</taxon>
        <taxon>Pseudomonadales</taxon>
        <taxon>Pseudomonadaceae</taxon>
        <taxon>Pseudomonas</taxon>
    </lineage>
</organism>
<protein>
    <recommendedName>
        <fullName evidence="8">General secretion pathway protein GspI</fullName>
    </recommendedName>
</protein>
<comment type="subcellular location">
    <subcellularLocation>
        <location evidence="1">Membrane</location>
        <topology evidence="1">Single-pass membrane protein</topology>
    </subcellularLocation>
</comment>
<evidence type="ECO:0000256" key="4">
    <source>
        <dbReference type="ARBA" id="ARBA00022989"/>
    </source>
</evidence>
<evidence type="ECO:0000313" key="6">
    <source>
        <dbReference type="EMBL" id="AJQ47515.1"/>
    </source>
</evidence>
<accession>A0AAU8RVR4</accession>
<evidence type="ECO:0000256" key="5">
    <source>
        <dbReference type="ARBA" id="ARBA00023136"/>
    </source>
</evidence>
<dbReference type="PRINTS" id="PR00885">
    <property type="entry name" value="BCTERIALGSPH"/>
</dbReference>
<gene>
    <name evidence="6" type="ORF">N805_09900</name>
</gene>
<dbReference type="NCBIfam" id="TIGR02532">
    <property type="entry name" value="IV_pilin_GFxxxE"/>
    <property type="match status" value="1"/>
</dbReference>
<dbReference type="InterPro" id="IPR012902">
    <property type="entry name" value="N_methyl_site"/>
</dbReference>
<dbReference type="GO" id="GO:0015628">
    <property type="term" value="P:protein secretion by the type II secretion system"/>
    <property type="evidence" value="ECO:0007669"/>
    <property type="project" value="InterPro"/>
</dbReference>
<name>A0AAU8RVR4_PSEPU</name>
<evidence type="ECO:0000256" key="1">
    <source>
        <dbReference type="ARBA" id="ARBA00004167"/>
    </source>
</evidence>
<keyword evidence="2" id="KW-0488">Methylation</keyword>
<evidence type="ECO:0008006" key="8">
    <source>
        <dbReference type="Google" id="ProtNLM"/>
    </source>
</evidence>
<dbReference type="PROSITE" id="PS00409">
    <property type="entry name" value="PROKAR_NTER_METHYL"/>
    <property type="match status" value="1"/>
</dbReference>
<reference evidence="6 7" key="1">
    <citation type="submission" date="2015-02" db="EMBL/GenBank/DDBJ databases">
        <title>Complete Genome Sequencing of Pseudomonas putida S13.1.2.</title>
        <authorList>
            <person name="Chong T.M."/>
            <person name="Chan K.G."/>
            <person name="Dessaux Y."/>
        </authorList>
    </citation>
    <scope>NUCLEOTIDE SEQUENCE [LARGE SCALE GENOMIC DNA]</scope>
    <source>
        <strain evidence="6 7">S13.1.2</strain>
    </source>
</reference>
<dbReference type="Pfam" id="PF07963">
    <property type="entry name" value="N_methyl"/>
    <property type="match status" value="1"/>
</dbReference>
<dbReference type="AlphaFoldDB" id="A0AAU8RVR4"/>